<dbReference type="PANTHER" id="PTHR34136">
    <property type="match status" value="1"/>
</dbReference>
<evidence type="ECO:0000313" key="6">
    <source>
        <dbReference type="EMBL" id="SDC05668.1"/>
    </source>
</evidence>
<proteinExistence type="inferred from homology"/>
<dbReference type="Pfam" id="PF03808">
    <property type="entry name" value="Glyco_tran_WecG"/>
    <property type="match status" value="1"/>
</dbReference>
<dbReference type="InterPro" id="IPR034714">
    <property type="entry name" value="TagA_TarA"/>
</dbReference>
<dbReference type="UniPathway" id="UPA00632"/>
<organism evidence="6 7">
    <name type="scientific">Terribacillus halophilus</name>
    <dbReference type="NCBI Taxonomy" id="361279"/>
    <lineage>
        <taxon>Bacteria</taxon>
        <taxon>Bacillati</taxon>
        <taxon>Bacillota</taxon>
        <taxon>Bacilli</taxon>
        <taxon>Bacillales</taxon>
        <taxon>Bacillaceae</taxon>
        <taxon>Terribacillus</taxon>
    </lineage>
</organism>
<dbReference type="AlphaFoldDB" id="A0A1G6IGR2"/>
<dbReference type="HAMAP" id="MF_02070">
    <property type="entry name" value="TagA_TarA"/>
    <property type="match status" value="1"/>
</dbReference>
<accession>A0A1G6IGR2</accession>
<dbReference type="STRING" id="361279.SAMN05421663_101276"/>
<evidence type="ECO:0000256" key="1">
    <source>
        <dbReference type="ARBA" id="ARBA00022676"/>
    </source>
</evidence>
<dbReference type="Proteomes" id="UP000198666">
    <property type="component" value="Unassembled WGS sequence"/>
</dbReference>
<keyword evidence="2 5" id="KW-0808">Transferase</keyword>
<protein>
    <recommendedName>
        <fullName evidence="5">N-acetylglucosaminyldiphosphoundecaprenol N-acetyl-beta-D-mannosaminyltransferase</fullName>
        <ecNumber evidence="5">2.4.1.187</ecNumber>
    </recommendedName>
    <alternativeName>
        <fullName evidence="5">N-acetylmannosaminyltransferase</fullName>
    </alternativeName>
    <alternativeName>
        <fullName evidence="5">UDP-N-acetylmannosamine transferase</fullName>
    </alternativeName>
    <alternativeName>
        <fullName evidence="5">UDP-N-acetylmannosamine:N-acetylglucosaminyl pyrophosphorylundecaprenol N-acetylmannosaminyltransferase</fullName>
    </alternativeName>
</protein>
<keyword evidence="3 5" id="KW-0777">Teichoic acid biosynthesis</keyword>
<dbReference type="EC" id="2.4.1.187" evidence="5"/>
<evidence type="ECO:0000256" key="3">
    <source>
        <dbReference type="ARBA" id="ARBA00022944"/>
    </source>
</evidence>
<dbReference type="CDD" id="cd06533">
    <property type="entry name" value="Glyco_transf_WecG_TagA"/>
    <property type="match status" value="1"/>
</dbReference>
<evidence type="ECO:0000313" key="7">
    <source>
        <dbReference type="Proteomes" id="UP000198666"/>
    </source>
</evidence>
<evidence type="ECO:0000256" key="5">
    <source>
        <dbReference type="HAMAP-Rule" id="MF_02070"/>
    </source>
</evidence>
<reference evidence="7" key="1">
    <citation type="submission" date="2016-10" db="EMBL/GenBank/DDBJ databases">
        <authorList>
            <person name="Varghese N."/>
            <person name="Submissions S."/>
        </authorList>
    </citation>
    <scope>NUCLEOTIDE SEQUENCE [LARGE SCALE GENOMIC DNA]</scope>
    <source>
        <strain evidence="7">DSM 21620</strain>
    </source>
</reference>
<dbReference type="NCBIfam" id="TIGR00696">
    <property type="entry name" value="wecG_tagA_cpsF"/>
    <property type="match status" value="1"/>
</dbReference>
<gene>
    <name evidence="6" type="ORF">SAMN05421663_101276</name>
</gene>
<keyword evidence="4 5" id="KW-0961">Cell wall biogenesis/degradation</keyword>
<sequence>MSNQEIVEIMDIPFNKLTQKELLQQHLYPRINSGERTYIVTANPEIVMQAREDATYKQSVKSADYIIPDGAGVVIASKILGNPIEERVTGFDLMFKLLSYAEKHNLSCYFLGAKQEVNDRAVNRVRSQYPGIRIAGSHHGYFNKDKDASVAEEAAASKPDLIFVAMGFPRQENFIAANQHLFEKGVFMGVGGVFDILAGEMKRAPRAWIKLNLEWLYRLIKQPFRWKRILKAFEFMFRVLIRK</sequence>
<comment type="similarity">
    <text evidence="5">Belongs to the glycosyltransferase 26 family. TagA/TarA subfamily.</text>
</comment>
<dbReference type="PANTHER" id="PTHR34136:SF1">
    <property type="entry name" value="UDP-N-ACETYL-D-MANNOSAMINURONIC ACID TRANSFERASE"/>
    <property type="match status" value="1"/>
</dbReference>
<comment type="catalytic activity">
    <reaction evidence="5">
        <text>UDP-N-acetyl-alpha-D-mannosamine + N-acetyl-alpha-D-glucosaminyl-di-trans,octa-cis-undecaprenyl diphosphate = N-acetyl-beta-D-mannosaminyl-(1-&gt;4)-N-acetyl-alpha-D-glucosaminyl di-trans,octa-cis-undecaprenyl diphosphate + UDP + H(+)</text>
        <dbReference type="Rhea" id="RHEA:16053"/>
        <dbReference type="ChEBI" id="CHEBI:15378"/>
        <dbReference type="ChEBI" id="CHEBI:58223"/>
        <dbReference type="ChEBI" id="CHEBI:62959"/>
        <dbReference type="ChEBI" id="CHEBI:68623"/>
        <dbReference type="ChEBI" id="CHEBI:132210"/>
        <dbReference type="EC" id="2.4.1.187"/>
    </reaction>
</comment>
<name>A0A1G6IGR2_9BACI</name>
<evidence type="ECO:0000256" key="2">
    <source>
        <dbReference type="ARBA" id="ARBA00022679"/>
    </source>
</evidence>
<dbReference type="InterPro" id="IPR004629">
    <property type="entry name" value="WecG_TagA_CpsF"/>
</dbReference>
<comment type="pathway">
    <text evidence="5">Cell wall biogenesis; teichoic acid biosynthesis.</text>
</comment>
<keyword evidence="1 5" id="KW-0328">Glycosyltransferase</keyword>
<comment type="function">
    <text evidence="5">Catalyzes the conversion of GlcNAc-PP-undecaprenol into ManNAc-GlcNAc-PP-undecaprenol, the first committed lipid intermediate in the de novo synthesis of teichoic acid.</text>
</comment>
<evidence type="ECO:0000256" key="4">
    <source>
        <dbReference type="ARBA" id="ARBA00023316"/>
    </source>
</evidence>
<dbReference type="GO" id="GO:0019350">
    <property type="term" value="P:teichoic acid biosynthetic process"/>
    <property type="evidence" value="ECO:0007669"/>
    <property type="project" value="UniProtKB-UniRule"/>
</dbReference>
<keyword evidence="7" id="KW-1185">Reference proteome</keyword>
<dbReference type="GO" id="GO:0071555">
    <property type="term" value="P:cell wall organization"/>
    <property type="evidence" value="ECO:0007669"/>
    <property type="project" value="UniProtKB-KW"/>
</dbReference>
<dbReference type="EMBL" id="FMZB01000001">
    <property type="protein sequence ID" value="SDC05668.1"/>
    <property type="molecule type" value="Genomic_DNA"/>
</dbReference>
<dbReference type="GO" id="GO:0047244">
    <property type="term" value="F:N-acetylglucosaminyldiphosphoundecaprenol N-acetyl-beta-D-mannosaminyltransferase activity"/>
    <property type="evidence" value="ECO:0007669"/>
    <property type="project" value="UniProtKB-UniRule"/>
</dbReference>
<dbReference type="RefSeq" id="WP_244499201.1">
    <property type="nucleotide sequence ID" value="NZ_FMZB01000001.1"/>
</dbReference>